<evidence type="ECO:0000259" key="2">
    <source>
        <dbReference type="Pfam" id="PF16694"/>
    </source>
</evidence>
<dbReference type="InterPro" id="IPR032033">
    <property type="entry name" value="Cytochrome_P460"/>
</dbReference>
<dbReference type="CDD" id="cd20752">
    <property type="entry name" value="cyt_c'_beta"/>
    <property type="match status" value="1"/>
</dbReference>
<dbReference type="AlphaFoldDB" id="A0A6V8MHV8"/>
<evidence type="ECO:0000313" key="3">
    <source>
        <dbReference type="EMBL" id="GFO59363.1"/>
    </source>
</evidence>
<feature type="signal peptide" evidence="1">
    <location>
        <begin position="1"/>
        <end position="22"/>
    </location>
</feature>
<name>A0A6V8MHV8_9BACT</name>
<feature type="chain" id="PRO_5028136285" evidence="1">
    <location>
        <begin position="23"/>
        <end position="157"/>
    </location>
</feature>
<dbReference type="RefSeq" id="WP_183354202.1">
    <property type="nucleotide sequence ID" value="NZ_BLXX01000004.1"/>
</dbReference>
<dbReference type="Pfam" id="PF16694">
    <property type="entry name" value="Cytochrome_P460"/>
    <property type="match status" value="1"/>
</dbReference>
<organism evidence="3 4">
    <name type="scientific">Geomonas silvestris</name>
    <dbReference type="NCBI Taxonomy" id="2740184"/>
    <lineage>
        <taxon>Bacteria</taxon>
        <taxon>Pseudomonadati</taxon>
        <taxon>Thermodesulfobacteriota</taxon>
        <taxon>Desulfuromonadia</taxon>
        <taxon>Geobacterales</taxon>
        <taxon>Geobacteraceae</taxon>
        <taxon>Geomonas</taxon>
    </lineage>
</organism>
<keyword evidence="1" id="KW-0732">Signal</keyword>
<keyword evidence="4" id="KW-1185">Reference proteome</keyword>
<proteinExistence type="predicted"/>
<reference evidence="4" key="1">
    <citation type="submission" date="2020-06" db="EMBL/GenBank/DDBJ databases">
        <title>Draft genomic sequence of Geomonas sp. Red330.</title>
        <authorList>
            <person name="Itoh H."/>
            <person name="Zhenxing X."/>
            <person name="Ushijima N."/>
            <person name="Masuda Y."/>
            <person name="Shiratori Y."/>
            <person name="Senoo K."/>
        </authorList>
    </citation>
    <scope>NUCLEOTIDE SEQUENCE [LARGE SCALE GENOMIC DNA]</scope>
    <source>
        <strain evidence="4">Red330</strain>
    </source>
</reference>
<protein>
    <submittedName>
        <fullName evidence="3">Cytochrome c</fullName>
    </submittedName>
</protein>
<evidence type="ECO:0000313" key="4">
    <source>
        <dbReference type="Proteomes" id="UP000556026"/>
    </source>
</evidence>
<comment type="caution">
    <text evidence="3">The sequence shown here is derived from an EMBL/GenBank/DDBJ whole genome shotgun (WGS) entry which is preliminary data.</text>
</comment>
<evidence type="ECO:0000256" key="1">
    <source>
        <dbReference type="SAM" id="SignalP"/>
    </source>
</evidence>
<dbReference type="Gene3D" id="3.50.70.20">
    <property type="entry name" value="Cytochrome P460"/>
    <property type="match status" value="1"/>
</dbReference>
<accession>A0A6V8MHV8</accession>
<gene>
    <name evidence="3" type="ORF">GMST_16880</name>
</gene>
<feature type="domain" description="Cytochrome P460" evidence="2">
    <location>
        <begin position="29"/>
        <end position="150"/>
    </location>
</feature>
<dbReference type="EMBL" id="BLXX01000004">
    <property type="protein sequence ID" value="GFO59363.1"/>
    <property type="molecule type" value="Genomic_DNA"/>
</dbReference>
<dbReference type="InterPro" id="IPR038142">
    <property type="entry name" value="Cytochrome_P460_sp"/>
</dbReference>
<sequence length="157" mass="17402">MKKVLLAGLLGLATLAPLTLSAAEKATLPKGYEKWEKSKQQVITDKKSLFYGIHYTYVNPKAMKTYRTGGTYPEGSTFVVVQYSIKDAGGKPTEGKKQMIVLMKKDKNFKQTGGWQYAGFNPDGRPSGLDPVSNCYECHLKTAKGTDFIISKYADFK</sequence>
<dbReference type="Proteomes" id="UP000556026">
    <property type="component" value="Unassembled WGS sequence"/>
</dbReference>